<feature type="compositionally biased region" description="Basic and acidic residues" evidence="1">
    <location>
        <begin position="176"/>
        <end position="185"/>
    </location>
</feature>
<feature type="region of interest" description="Disordered" evidence="1">
    <location>
        <begin position="150"/>
        <end position="169"/>
    </location>
</feature>
<proteinExistence type="predicted"/>
<dbReference type="InterPro" id="IPR025040">
    <property type="entry name" value="DUF3984"/>
</dbReference>
<dbReference type="AlphaFoldDB" id="A0AAE8N1K5"/>
<name>A0AAE8N1K5_9PEZI</name>
<dbReference type="EMBL" id="ONZQ02000008">
    <property type="protein sequence ID" value="SPO03398.1"/>
    <property type="molecule type" value="Genomic_DNA"/>
</dbReference>
<dbReference type="Pfam" id="PF13136">
    <property type="entry name" value="DUF3984"/>
    <property type="match status" value="1"/>
</dbReference>
<feature type="region of interest" description="Disordered" evidence="1">
    <location>
        <begin position="42"/>
        <end position="121"/>
    </location>
</feature>
<evidence type="ECO:0008006" key="4">
    <source>
        <dbReference type="Google" id="ProtNLM"/>
    </source>
</evidence>
<feature type="region of interest" description="Disordered" evidence="1">
    <location>
        <begin position="1"/>
        <end position="28"/>
    </location>
</feature>
<evidence type="ECO:0000256" key="1">
    <source>
        <dbReference type="SAM" id="MobiDB-lite"/>
    </source>
</evidence>
<reference evidence="2" key="1">
    <citation type="submission" date="2018-03" db="EMBL/GenBank/DDBJ databases">
        <authorList>
            <person name="Guldener U."/>
        </authorList>
    </citation>
    <scope>NUCLEOTIDE SEQUENCE</scope>
</reference>
<feature type="compositionally biased region" description="Low complexity" evidence="1">
    <location>
        <begin position="72"/>
        <end position="87"/>
    </location>
</feature>
<evidence type="ECO:0000313" key="2">
    <source>
        <dbReference type="EMBL" id="SPO03398.1"/>
    </source>
</evidence>
<feature type="region of interest" description="Disordered" evidence="1">
    <location>
        <begin position="299"/>
        <end position="352"/>
    </location>
</feature>
<feature type="compositionally biased region" description="Low complexity" evidence="1">
    <location>
        <begin position="54"/>
        <end position="65"/>
    </location>
</feature>
<organism evidence="2 3">
    <name type="scientific">Cephalotrichum gorgonifer</name>
    <dbReference type="NCBI Taxonomy" id="2041049"/>
    <lineage>
        <taxon>Eukaryota</taxon>
        <taxon>Fungi</taxon>
        <taxon>Dikarya</taxon>
        <taxon>Ascomycota</taxon>
        <taxon>Pezizomycotina</taxon>
        <taxon>Sordariomycetes</taxon>
        <taxon>Hypocreomycetidae</taxon>
        <taxon>Microascales</taxon>
        <taxon>Microascaceae</taxon>
        <taxon>Cephalotrichum</taxon>
    </lineage>
</organism>
<comment type="caution">
    <text evidence="2">The sequence shown here is derived from an EMBL/GenBank/DDBJ whole genome shotgun (WGS) entry which is preliminary data.</text>
</comment>
<protein>
    <recommendedName>
        <fullName evidence="4">DUF3984 domain-containing protein</fullName>
    </recommendedName>
</protein>
<sequence>MDEAFNQHSRRKPHPSKTPSRLSLAPLTSKLPLHDVDLEDHAPHTYLEGRSAPTTPRLLSRTASRTRLHPVSLPKSKSASHLAASHSAARKPERRHGVVSGTASPRRGGKRDEDAAAGGAAADSDWLLRTGALMTSEAREYKGQAWLVSRASSTSLATPRDPDSDPDVDEDLLEREVEREREFASRRSSRRPSVSHYHDHPRSPAAGDLRSRAHSRPGSRTPAGLERADSESYFAQRPESCEDIPGPDFIGLDEQLEALGAETAPDDEAAVRRLVRRGQTGQDSWLANVLGWSLFSVEENESEESDGGDEVDDDTETEELGAESRRSSARYLDRLGGVPEERMPPPTADEGGWKDAAWLLTVASKVIL</sequence>
<gene>
    <name evidence="2" type="ORF">DNG_06081</name>
</gene>
<accession>A0AAE8N1K5</accession>
<keyword evidence="3" id="KW-1185">Reference proteome</keyword>
<evidence type="ECO:0000313" key="3">
    <source>
        <dbReference type="Proteomes" id="UP001187682"/>
    </source>
</evidence>
<feature type="compositionally biased region" description="Acidic residues" evidence="1">
    <location>
        <begin position="299"/>
        <end position="321"/>
    </location>
</feature>
<dbReference type="Proteomes" id="UP001187682">
    <property type="component" value="Unassembled WGS sequence"/>
</dbReference>
<feature type="region of interest" description="Disordered" evidence="1">
    <location>
        <begin position="176"/>
        <end position="239"/>
    </location>
</feature>